<reference evidence="1" key="3">
    <citation type="submission" date="2025-09" db="UniProtKB">
        <authorList>
            <consortium name="Ensembl"/>
        </authorList>
    </citation>
    <scope>IDENTIFICATION</scope>
</reference>
<dbReference type="Proteomes" id="UP000007875">
    <property type="component" value="Unassembled WGS sequence"/>
</dbReference>
<dbReference type="Ensembl" id="ENSCSAVT00000005497.1">
    <property type="protein sequence ID" value="ENSCSAVP00000005425.1"/>
    <property type="gene ID" value="ENSCSAVG00000003246.1"/>
</dbReference>
<dbReference type="GeneTree" id="ENSGT00390000015084"/>
<organism evidence="1 2">
    <name type="scientific">Ciona savignyi</name>
    <name type="common">Pacific transparent sea squirt</name>
    <dbReference type="NCBI Taxonomy" id="51511"/>
    <lineage>
        <taxon>Eukaryota</taxon>
        <taxon>Metazoa</taxon>
        <taxon>Chordata</taxon>
        <taxon>Tunicata</taxon>
        <taxon>Ascidiacea</taxon>
        <taxon>Phlebobranchia</taxon>
        <taxon>Cionidae</taxon>
        <taxon>Ciona</taxon>
    </lineage>
</organism>
<protein>
    <submittedName>
        <fullName evidence="1">Uncharacterized protein</fullName>
    </submittedName>
</protein>
<dbReference type="HOGENOM" id="CLU_2468396_0_0_1"/>
<reference evidence="1" key="2">
    <citation type="submission" date="2025-08" db="UniProtKB">
        <authorList>
            <consortium name="Ensembl"/>
        </authorList>
    </citation>
    <scope>IDENTIFICATION</scope>
</reference>
<dbReference type="AlphaFoldDB" id="H2YJC6"/>
<keyword evidence="2" id="KW-1185">Reference proteome</keyword>
<name>H2YJC6_CIOSA</name>
<accession>H2YJC6</accession>
<evidence type="ECO:0000313" key="2">
    <source>
        <dbReference type="Proteomes" id="UP000007875"/>
    </source>
</evidence>
<evidence type="ECO:0000313" key="1">
    <source>
        <dbReference type="Ensembl" id="ENSCSAVP00000005425.1"/>
    </source>
</evidence>
<reference evidence="2" key="1">
    <citation type="submission" date="2003-08" db="EMBL/GenBank/DDBJ databases">
        <authorList>
            <person name="Birren B."/>
            <person name="Nusbaum C."/>
            <person name="Abebe A."/>
            <person name="Abouelleil A."/>
            <person name="Adekoya E."/>
            <person name="Ait-zahra M."/>
            <person name="Allen N."/>
            <person name="Allen T."/>
            <person name="An P."/>
            <person name="Anderson M."/>
            <person name="Anderson S."/>
            <person name="Arachchi H."/>
            <person name="Armbruster J."/>
            <person name="Bachantsang P."/>
            <person name="Baldwin J."/>
            <person name="Barry A."/>
            <person name="Bayul T."/>
            <person name="Blitshsteyn B."/>
            <person name="Bloom T."/>
            <person name="Blye J."/>
            <person name="Boguslavskiy L."/>
            <person name="Borowsky M."/>
            <person name="Boukhgalter B."/>
            <person name="Brunache A."/>
            <person name="Butler J."/>
            <person name="Calixte N."/>
            <person name="Calvo S."/>
            <person name="Camarata J."/>
            <person name="Campo K."/>
            <person name="Chang J."/>
            <person name="Cheshatsang Y."/>
            <person name="Citroen M."/>
            <person name="Collymore A."/>
            <person name="Considine T."/>
            <person name="Cook A."/>
            <person name="Cooke P."/>
            <person name="Corum B."/>
            <person name="Cuomo C."/>
            <person name="David R."/>
            <person name="Dawoe T."/>
            <person name="Degray S."/>
            <person name="Dodge S."/>
            <person name="Dooley K."/>
            <person name="Dorje P."/>
            <person name="Dorjee K."/>
            <person name="Dorris L."/>
            <person name="Duffey N."/>
            <person name="Dupes A."/>
            <person name="Elkins T."/>
            <person name="Engels R."/>
            <person name="Erickson J."/>
            <person name="Farina A."/>
            <person name="Faro S."/>
            <person name="Ferreira P."/>
            <person name="Fischer H."/>
            <person name="Fitzgerald M."/>
            <person name="Foley K."/>
            <person name="Gage D."/>
            <person name="Galagan J."/>
            <person name="Gearin G."/>
            <person name="Gnerre S."/>
            <person name="Gnirke A."/>
            <person name="Goyette A."/>
            <person name="Graham J."/>
            <person name="Grandbois E."/>
            <person name="Gyaltsen K."/>
            <person name="Hafez N."/>
            <person name="Hagopian D."/>
            <person name="Hagos B."/>
            <person name="Hall J."/>
            <person name="Hatcher B."/>
            <person name="Heller A."/>
            <person name="Higgins H."/>
            <person name="Honan T."/>
            <person name="Horn A."/>
            <person name="Houde N."/>
            <person name="Hughes L."/>
            <person name="Hulme W."/>
            <person name="Husby E."/>
            <person name="Iliev I."/>
            <person name="Jaffe D."/>
            <person name="Jones C."/>
            <person name="Kamal M."/>
            <person name="Kamat A."/>
            <person name="Kamvysselis M."/>
            <person name="Karlsson E."/>
            <person name="Kells C."/>
            <person name="Kieu A."/>
            <person name="Kisner P."/>
            <person name="Kodira C."/>
            <person name="Kulbokas E."/>
            <person name="Labutti K."/>
            <person name="Lama D."/>
            <person name="Landers T."/>
            <person name="Leger J."/>
            <person name="Levine S."/>
            <person name="Lewis D."/>
            <person name="Lewis T."/>
            <person name="Lindblad-toh K."/>
            <person name="Liu X."/>
            <person name="Lokyitsang T."/>
            <person name="Lokyitsang Y."/>
            <person name="Lucien O."/>
            <person name="Lui A."/>
            <person name="Ma L.J."/>
            <person name="Mabbitt R."/>
            <person name="Macdonald J."/>
            <person name="Maclean C."/>
            <person name="Major J."/>
            <person name="Manning J."/>
            <person name="Marabella R."/>
            <person name="Maru K."/>
            <person name="Matthews C."/>
            <person name="Mauceli E."/>
            <person name="Mccarthy M."/>
            <person name="Mcdonough S."/>
            <person name="Mcghee T."/>
            <person name="Meldrim J."/>
            <person name="Meneus L."/>
            <person name="Mesirov J."/>
            <person name="Mihalev A."/>
            <person name="Mihova T."/>
            <person name="Mikkelsen T."/>
            <person name="Mlenga V."/>
            <person name="Moru K."/>
            <person name="Mozes J."/>
            <person name="Mulrain L."/>
            <person name="Munson G."/>
            <person name="Naylor J."/>
            <person name="Newes C."/>
            <person name="Nguyen C."/>
            <person name="Nguyen N."/>
            <person name="Nguyen T."/>
            <person name="Nicol R."/>
            <person name="Nielsen C."/>
            <person name="Nizzari M."/>
            <person name="Norbu C."/>
            <person name="Norbu N."/>
            <person name="O'donnell P."/>
            <person name="Okoawo O."/>
            <person name="O'leary S."/>
            <person name="Omotosho B."/>
            <person name="O'neill K."/>
            <person name="Osman S."/>
            <person name="Parker S."/>
            <person name="Perrin D."/>
            <person name="Phunkhang P."/>
            <person name="Piqani B."/>
            <person name="Purcell S."/>
            <person name="Rachupka T."/>
            <person name="Ramasamy U."/>
            <person name="Rameau R."/>
            <person name="Ray V."/>
            <person name="Raymond C."/>
            <person name="Retta R."/>
            <person name="Richardson S."/>
            <person name="Rise C."/>
            <person name="Rodriguez J."/>
            <person name="Rogers J."/>
            <person name="Rogov P."/>
            <person name="Rutman M."/>
            <person name="Schupbach R."/>
            <person name="Seaman C."/>
            <person name="Settipalli S."/>
            <person name="Sharpe T."/>
            <person name="Sheridan J."/>
            <person name="Sherpa N."/>
            <person name="Shi J."/>
            <person name="Smirnov S."/>
            <person name="Smith C."/>
            <person name="Sougnez C."/>
            <person name="Spencer B."/>
            <person name="Stalker J."/>
            <person name="Stange-thomann N."/>
            <person name="Stavropoulos S."/>
            <person name="Stetson K."/>
            <person name="Stone C."/>
            <person name="Stone S."/>
            <person name="Stubbs M."/>
            <person name="Talamas J."/>
            <person name="Tchuinga P."/>
            <person name="Tenzing P."/>
            <person name="Tesfaye S."/>
            <person name="Theodore J."/>
            <person name="Thoulutsang Y."/>
            <person name="Topham K."/>
            <person name="Towey S."/>
            <person name="Tsamla T."/>
            <person name="Tsomo N."/>
            <person name="Vallee D."/>
            <person name="Vassiliev H."/>
            <person name="Venkataraman V."/>
            <person name="Vinson J."/>
            <person name="Vo A."/>
            <person name="Wade C."/>
            <person name="Wang S."/>
            <person name="Wangchuk T."/>
            <person name="Wangdi T."/>
            <person name="Whittaker C."/>
            <person name="Wilkinson J."/>
            <person name="Wu Y."/>
            <person name="Wyman D."/>
            <person name="Yadav S."/>
            <person name="Yang S."/>
            <person name="Yang X."/>
            <person name="Yeager S."/>
            <person name="Yee E."/>
            <person name="Young G."/>
            <person name="Zainoun J."/>
            <person name="Zembeck L."/>
            <person name="Zimmer A."/>
            <person name="Zody M."/>
            <person name="Lander E."/>
        </authorList>
    </citation>
    <scope>NUCLEOTIDE SEQUENCE [LARGE SCALE GENOMIC DNA]</scope>
</reference>
<proteinExistence type="predicted"/>
<sequence length="88" mass="9819">MCSECPLKLSKQESVRNYLRELAKGAKPRKIAARRTASFPAGLPSLMVSTNYKGTSGLRAKIENRELGELRVLEPFPYQVRAPWAVDA</sequence>